<dbReference type="STRING" id="1576369.SAMN05421753_11670"/>
<dbReference type="OrthoDB" id="287918at2"/>
<dbReference type="EMBL" id="FOQD01000016">
    <property type="protein sequence ID" value="SFJ17808.1"/>
    <property type="molecule type" value="Genomic_DNA"/>
</dbReference>
<keyword evidence="3" id="KW-1185">Reference proteome</keyword>
<evidence type="ECO:0000313" key="3">
    <source>
        <dbReference type="Proteomes" id="UP000199518"/>
    </source>
</evidence>
<reference evidence="3" key="1">
    <citation type="submission" date="2016-10" db="EMBL/GenBank/DDBJ databases">
        <authorList>
            <person name="Varghese N."/>
            <person name="Submissions S."/>
        </authorList>
    </citation>
    <scope>NUCLEOTIDE SEQUENCE [LARGE SCALE GENOMIC DNA]</scope>
    <source>
        <strain evidence="3">DSM 26348</strain>
    </source>
</reference>
<accession>A0A1I3P8D6</accession>
<dbReference type="SUPFAM" id="SSF51182">
    <property type="entry name" value="RmlC-like cupins"/>
    <property type="match status" value="1"/>
</dbReference>
<evidence type="ECO:0000313" key="2">
    <source>
        <dbReference type="EMBL" id="SFJ17808.1"/>
    </source>
</evidence>
<dbReference type="InterPro" id="IPR013096">
    <property type="entry name" value="Cupin_2"/>
</dbReference>
<name>A0A1I3P8D6_9PLAN</name>
<feature type="domain" description="Cupin type-2" evidence="1">
    <location>
        <begin position="48"/>
        <end position="96"/>
    </location>
</feature>
<organism evidence="2 3">
    <name type="scientific">Planctomicrobium piriforme</name>
    <dbReference type="NCBI Taxonomy" id="1576369"/>
    <lineage>
        <taxon>Bacteria</taxon>
        <taxon>Pseudomonadati</taxon>
        <taxon>Planctomycetota</taxon>
        <taxon>Planctomycetia</taxon>
        <taxon>Planctomycetales</taxon>
        <taxon>Planctomycetaceae</taxon>
        <taxon>Planctomicrobium</taxon>
    </lineage>
</organism>
<dbReference type="Proteomes" id="UP000199518">
    <property type="component" value="Unassembled WGS sequence"/>
</dbReference>
<dbReference type="Pfam" id="PF07883">
    <property type="entry name" value="Cupin_2"/>
    <property type="match status" value="1"/>
</dbReference>
<evidence type="ECO:0000259" key="1">
    <source>
        <dbReference type="Pfam" id="PF07883"/>
    </source>
</evidence>
<dbReference type="Gene3D" id="2.60.120.10">
    <property type="entry name" value="Jelly Rolls"/>
    <property type="match status" value="1"/>
</dbReference>
<dbReference type="InterPro" id="IPR014710">
    <property type="entry name" value="RmlC-like_jellyroll"/>
</dbReference>
<protein>
    <submittedName>
        <fullName evidence="2">Cupin domain-containing protein</fullName>
    </submittedName>
</protein>
<dbReference type="RefSeq" id="WP_092053949.1">
    <property type="nucleotide sequence ID" value="NZ_FOQD01000016.1"/>
</dbReference>
<dbReference type="AlphaFoldDB" id="A0A1I3P8D6"/>
<dbReference type="CDD" id="cd20295">
    <property type="entry name" value="cupin_Pac13-like"/>
    <property type="match status" value="1"/>
</dbReference>
<gene>
    <name evidence="2" type="ORF">SAMN05421753_11670</name>
</gene>
<dbReference type="InterPro" id="IPR011051">
    <property type="entry name" value="RmlC_Cupin_sf"/>
</dbReference>
<proteinExistence type="predicted"/>
<sequence>MATGGSYHVVDFNEIAPVPCPCGVSRRAFADVPDYPATIHLTDITLDAQTHYHLRQTEAYYILECDPGAALEMNGELIPLKPGMCVLIPPGVRHRGVGQMRILNIVIPKFDVEDEYLD</sequence>